<evidence type="ECO:0000313" key="1">
    <source>
        <dbReference type="EMBL" id="CAK5077627.1"/>
    </source>
</evidence>
<name>A0ACB0ZEZ5_MELEN</name>
<sequence>MYLGIVRSVSDYKSSAADQQSQQELNNLRKSRTTTNAFNSNKNIENSPDSLNDESFSNGIQKIDDLFHYSDDGGFSSFNLSLTGGANAPIVKMNEICSGASIDSESVNGTKFEKQEAEKQKEEEETIGGGGGGGVASSSNILATTTTKSSLRTLTCNLSGDDSTSQSSQQTIIARPLQQQQQQQQQTIKQQPKQQQNTPIPPTPKLSKIITKRSDSEMSVGLGEKSAGDSPFPSTASLTADPHEANYLDIAVLRCLLIKNWAERGVFWAVKYLLNRLIAMRQYRCLHEGMFRSRCNSDTAANRKVSKNETTNLESQYLTWADLQQENPSTEKIEETNIPPPSPQKQQQPPIENVSLIKERRKSILGLKRSSVAEQKQEIAKQKEESFLIPKIDSDKRRRRISANTLPIKQTKKISRAEIASGFSNKNARSRSEPSLFSRHSDSLIHGRCSICPPSSLQTDPQDKSSPPSNYQRKYSQFFPEAIGSAQFIEGNGHLSMLALLKTLGALMERCTVVKVSEIVLNICDTLLNMPNLEFYGARLFFENILHILHRVCLQLGCPNGCNEGSVKCPQAEFLRIKLRNLIAQMHRINSELLIELLRQLVKSIPTAQMVDTLHSLTIFCRASPSFNKLHQRSILTSGGKVQQTQSTTKTNLTPKMPPTYKNNFNEAYGGIESILMSAILGPLLSKLTASSAELWQPENMSLAQDSAMSAKTINRIGSARCPWSEPPPSSHFTSTTINTLPPTSKNKLTTITTNNNNQQSLSIAPAREYAASLRRGLFRKREWMQTTLTKEELTGSCGGADSDGGVNGGGGDSTQSTPPLRIHPSTSMDDSSLGSPQPQTVTLAPKKGAGKNSSTKKGGGATGRLLGLLKGARHGTTSSDQTVINFGDDDGSLNATSDEQQTTTNLVEDDRESSLGGGGSLDAGSVGRGGGGKSNTGSNIRATPPSRLAAPKAHFGIIEGEEKGGRHFDQPSASSPQNIPNFLPQRKFVQIKEIREGAARFAFILENSKPGTFPDAPLIAALPELKSTVLSRAVLLLECIHFVHRCNNGAWPDWIRSGMSLPGRLFTSSATGSGGCVPQTPLQPQSSIRIGGGGGASRRTALMQRAIGRALFSWAFQLGIRLQRQLDLETELKSTAEIRNLKLMDELEDFLDDGTVNTGDKDGKGLGTAFPVALQLMVCMLLQQITSFLRETFQLLPRSRQLSQKANSAVSSGWERLQSNRRWSILSNTFNPQMLQQQQHLDVVSGSVHLINELHPERRISYSTADDENSPRGSHDLIGEEQHLQLLQQQQLLEKTGKVSTEKSPYSRHIHPRSNTQSPSSLSSTFLRFASRSRLFGKVDYYSPLMQNDPTELINNLLQTEKNNFQRRNCLSEERKYPPLIVDKARSEKSRRSAGAGKDFGSSHSRSRSVRRLAQGRQRLLKRSSPSSGGIAQQQTPPPSASSVVDTSSSVFNPNLNRSFRESFR</sequence>
<dbReference type="EMBL" id="CAVMJV010000032">
    <property type="protein sequence ID" value="CAK5077627.1"/>
    <property type="molecule type" value="Genomic_DNA"/>
</dbReference>
<gene>
    <name evidence="1" type="ORF">MENTE1834_LOCUS24563</name>
</gene>
<accession>A0ACB0ZEZ5</accession>
<proteinExistence type="predicted"/>
<comment type="caution">
    <text evidence="1">The sequence shown here is derived from an EMBL/GenBank/DDBJ whole genome shotgun (WGS) entry which is preliminary data.</text>
</comment>
<reference evidence="1" key="1">
    <citation type="submission" date="2023-11" db="EMBL/GenBank/DDBJ databases">
        <authorList>
            <person name="Poullet M."/>
        </authorList>
    </citation>
    <scope>NUCLEOTIDE SEQUENCE</scope>
    <source>
        <strain evidence="1">E1834</strain>
    </source>
</reference>
<dbReference type="Proteomes" id="UP001497535">
    <property type="component" value="Unassembled WGS sequence"/>
</dbReference>
<protein>
    <submittedName>
        <fullName evidence="1">Uncharacterized protein</fullName>
    </submittedName>
</protein>
<evidence type="ECO:0000313" key="2">
    <source>
        <dbReference type="Proteomes" id="UP001497535"/>
    </source>
</evidence>
<keyword evidence="2" id="KW-1185">Reference proteome</keyword>
<organism evidence="1 2">
    <name type="scientific">Meloidogyne enterolobii</name>
    <name type="common">Root-knot nematode worm</name>
    <name type="synonym">Meloidogyne mayaguensis</name>
    <dbReference type="NCBI Taxonomy" id="390850"/>
    <lineage>
        <taxon>Eukaryota</taxon>
        <taxon>Metazoa</taxon>
        <taxon>Ecdysozoa</taxon>
        <taxon>Nematoda</taxon>
        <taxon>Chromadorea</taxon>
        <taxon>Rhabditida</taxon>
        <taxon>Tylenchina</taxon>
        <taxon>Tylenchomorpha</taxon>
        <taxon>Tylenchoidea</taxon>
        <taxon>Meloidogynidae</taxon>
        <taxon>Meloidogyninae</taxon>
        <taxon>Meloidogyne</taxon>
    </lineage>
</organism>